<dbReference type="PANTHER" id="PTHR10584">
    <property type="entry name" value="SUGAR KINASE"/>
    <property type="match status" value="1"/>
</dbReference>
<organism evidence="4 5">
    <name type="scientific">Saccharopolyspora gregorii</name>
    <dbReference type="NCBI Taxonomy" id="33914"/>
    <lineage>
        <taxon>Bacteria</taxon>
        <taxon>Bacillati</taxon>
        <taxon>Actinomycetota</taxon>
        <taxon>Actinomycetes</taxon>
        <taxon>Pseudonocardiales</taxon>
        <taxon>Pseudonocardiaceae</taxon>
        <taxon>Saccharopolyspora</taxon>
    </lineage>
</organism>
<gene>
    <name evidence="4" type="ORF">GCM10020366_47130</name>
</gene>
<dbReference type="InterPro" id="IPR002139">
    <property type="entry name" value="Ribo/fructo_kinase"/>
</dbReference>
<dbReference type="GO" id="GO:0016301">
    <property type="term" value="F:kinase activity"/>
    <property type="evidence" value="ECO:0007669"/>
    <property type="project" value="UniProtKB-KW"/>
</dbReference>
<reference evidence="5" key="1">
    <citation type="journal article" date="2019" name="Int. J. Syst. Evol. Microbiol.">
        <title>The Global Catalogue of Microorganisms (GCM) 10K type strain sequencing project: providing services to taxonomists for standard genome sequencing and annotation.</title>
        <authorList>
            <consortium name="The Broad Institute Genomics Platform"/>
            <consortium name="The Broad Institute Genome Sequencing Center for Infectious Disease"/>
            <person name="Wu L."/>
            <person name="Ma J."/>
        </authorList>
    </citation>
    <scope>NUCLEOTIDE SEQUENCE [LARGE SCALE GENOMIC DNA]</scope>
    <source>
        <strain evidence="5">JCM 9687</strain>
    </source>
</reference>
<dbReference type="EMBL" id="BAAAYK010000038">
    <property type="protein sequence ID" value="GAA3361788.1"/>
    <property type="molecule type" value="Genomic_DNA"/>
</dbReference>
<dbReference type="PANTHER" id="PTHR10584:SF166">
    <property type="entry name" value="RIBOKINASE"/>
    <property type="match status" value="1"/>
</dbReference>
<evidence type="ECO:0000256" key="1">
    <source>
        <dbReference type="ARBA" id="ARBA00022679"/>
    </source>
</evidence>
<dbReference type="PRINTS" id="PR00990">
    <property type="entry name" value="RIBOKINASE"/>
</dbReference>
<comment type="caution">
    <text evidence="4">The sequence shown here is derived from an EMBL/GenBank/DDBJ whole genome shotgun (WGS) entry which is preliminary data.</text>
</comment>
<evidence type="ECO:0000259" key="3">
    <source>
        <dbReference type="Pfam" id="PF00294"/>
    </source>
</evidence>
<evidence type="ECO:0000313" key="5">
    <source>
        <dbReference type="Proteomes" id="UP001500483"/>
    </source>
</evidence>
<dbReference type="Pfam" id="PF00294">
    <property type="entry name" value="PfkB"/>
    <property type="match status" value="1"/>
</dbReference>
<dbReference type="SUPFAM" id="SSF53613">
    <property type="entry name" value="Ribokinase-like"/>
    <property type="match status" value="1"/>
</dbReference>
<sequence>MSGRVIHTGQGVVDLVLRVPAVPAPGGDVFASGHEFLAGGGVNVMLAAARDGARVVYAGGHGTGPFGDVVRAALTAEGVELTAPADPRRDTGFSVALVDDGAERTFVSTAGAESEVDAEQLRRTAPDDADVVYASGYSLVHDANRAALLEWLPTAPGRVVVDPAPVIGDADLDAVRVLLDRADVWTTNEREARILLRRLGSESADDAAGVAAALATTTGRTVVLRAGPRGALLARPGGDVLLCPSPAVDAVDTNGAGDAHAGVMAARLAAGADLECAVRRASVAAAIAVTRSGPATAPTAAEVDAVIRTSTAGG</sequence>
<keyword evidence="5" id="KW-1185">Reference proteome</keyword>
<accession>A0ABP6RW63</accession>
<name>A0ABP6RW63_9PSEU</name>
<protein>
    <submittedName>
        <fullName evidence="4">Carbohydrate kinase family protein</fullName>
    </submittedName>
</protein>
<keyword evidence="1" id="KW-0808">Transferase</keyword>
<evidence type="ECO:0000256" key="2">
    <source>
        <dbReference type="ARBA" id="ARBA00022777"/>
    </source>
</evidence>
<dbReference type="InterPro" id="IPR029056">
    <property type="entry name" value="Ribokinase-like"/>
</dbReference>
<keyword evidence="2 4" id="KW-0418">Kinase</keyword>
<evidence type="ECO:0000313" key="4">
    <source>
        <dbReference type="EMBL" id="GAA3361788.1"/>
    </source>
</evidence>
<dbReference type="Proteomes" id="UP001500483">
    <property type="component" value="Unassembled WGS sequence"/>
</dbReference>
<proteinExistence type="predicted"/>
<feature type="domain" description="Carbohydrate kinase PfkB" evidence="3">
    <location>
        <begin position="13"/>
        <end position="297"/>
    </location>
</feature>
<dbReference type="Gene3D" id="3.40.1190.20">
    <property type="match status" value="1"/>
</dbReference>
<dbReference type="InterPro" id="IPR011611">
    <property type="entry name" value="PfkB_dom"/>
</dbReference>
<dbReference type="RefSeq" id="WP_258342213.1">
    <property type="nucleotide sequence ID" value="NZ_BAAAYK010000038.1"/>
</dbReference>